<sequence length="80" mass="9371">MKLEISYEKRKNYIDLYRQEKRSAVGPALIQGPLVDTIKVDIYWKWMDLFVIPASVRKEIYSAGRFKCLIAILKNIVLLP</sequence>
<proteinExistence type="predicted"/>
<name>A0ABX3HS92_9BACL</name>
<reference evidence="1 2" key="1">
    <citation type="submission" date="2016-10" db="EMBL/GenBank/DDBJ databases">
        <title>Paenibacillus species isolates.</title>
        <authorList>
            <person name="Beno S.M."/>
        </authorList>
    </citation>
    <scope>NUCLEOTIDE SEQUENCE [LARGE SCALE GENOMIC DNA]</scope>
    <source>
        <strain evidence="1 2">FSL R5-0923</strain>
    </source>
</reference>
<accession>A0ABX3HS92</accession>
<dbReference type="Proteomes" id="UP000187313">
    <property type="component" value="Unassembled WGS sequence"/>
</dbReference>
<gene>
    <name evidence="1" type="ORF">BSK51_06715</name>
</gene>
<evidence type="ECO:0000313" key="2">
    <source>
        <dbReference type="Proteomes" id="UP000187313"/>
    </source>
</evidence>
<protein>
    <submittedName>
        <fullName evidence="1">Uncharacterized protein</fullName>
    </submittedName>
</protein>
<keyword evidence="2" id="KW-1185">Reference proteome</keyword>
<comment type="caution">
    <text evidence="1">The sequence shown here is derived from an EMBL/GenBank/DDBJ whole genome shotgun (WGS) entry which is preliminary data.</text>
</comment>
<organism evidence="1 2">
    <name type="scientific">Paenibacillus odorifer</name>
    <dbReference type="NCBI Taxonomy" id="189426"/>
    <lineage>
        <taxon>Bacteria</taxon>
        <taxon>Bacillati</taxon>
        <taxon>Bacillota</taxon>
        <taxon>Bacilli</taxon>
        <taxon>Bacillales</taxon>
        <taxon>Paenibacillaceae</taxon>
        <taxon>Paenibacillus</taxon>
    </lineage>
</organism>
<dbReference type="EMBL" id="MPTD01000004">
    <property type="protein sequence ID" value="OMD53896.1"/>
    <property type="molecule type" value="Genomic_DNA"/>
</dbReference>
<evidence type="ECO:0000313" key="1">
    <source>
        <dbReference type="EMBL" id="OMD53896.1"/>
    </source>
</evidence>